<dbReference type="EMBL" id="JACHLR010000013">
    <property type="protein sequence ID" value="MBB4859676.1"/>
    <property type="molecule type" value="Genomic_DNA"/>
</dbReference>
<accession>A0A7W7KBE0</accession>
<evidence type="ECO:0000313" key="2">
    <source>
        <dbReference type="Proteomes" id="UP000555448"/>
    </source>
</evidence>
<gene>
    <name evidence="1" type="ORF">HNO88_003005</name>
</gene>
<organism evidence="1 2">
    <name type="scientific">Novosphingobium chloroacetimidivorans</name>
    <dbReference type="NCBI Taxonomy" id="1428314"/>
    <lineage>
        <taxon>Bacteria</taxon>
        <taxon>Pseudomonadati</taxon>
        <taxon>Pseudomonadota</taxon>
        <taxon>Alphaproteobacteria</taxon>
        <taxon>Sphingomonadales</taxon>
        <taxon>Sphingomonadaceae</taxon>
        <taxon>Novosphingobium</taxon>
    </lineage>
</organism>
<sequence length="139" mass="15773">MAERPRIRSDPSRIAMIEATQAEYRRLAELLAPHMVRIEDPEMRAVNVAQNVLRDAVTVVMNEMIPYTHTTVLELAFRLASYALSAAPLEDQDEIVAAFVSNFADVHLQRTSQGQVITSEWRMHDGREMPNFPKEGDHA</sequence>
<keyword evidence="2" id="KW-1185">Reference proteome</keyword>
<protein>
    <submittedName>
        <fullName evidence="1">Uncharacterized protein</fullName>
    </submittedName>
</protein>
<evidence type="ECO:0000313" key="1">
    <source>
        <dbReference type="EMBL" id="MBB4859676.1"/>
    </source>
</evidence>
<reference evidence="1 2" key="1">
    <citation type="submission" date="2020-08" db="EMBL/GenBank/DDBJ databases">
        <title>Functional genomics of gut bacteria from endangered species of beetles.</title>
        <authorList>
            <person name="Carlos-Shanley C."/>
        </authorList>
    </citation>
    <scope>NUCLEOTIDE SEQUENCE [LARGE SCALE GENOMIC DNA]</scope>
    <source>
        <strain evidence="1 2">S00245</strain>
    </source>
</reference>
<dbReference type="AlphaFoldDB" id="A0A7W7KBE0"/>
<proteinExistence type="predicted"/>
<name>A0A7W7KBE0_9SPHN</name>
<dbReference type="Proteomes" id="UP000555448">
    <property type="component" value="Unassembled WGS sequence"/>
</dbReference>
<comment type="caution">
    <text evidence="1">The sequence shown here is derived from an EMBL/GenBank/DDBJ whole genome shotgun (WGS) entry which is preliminary data.</text>
</comment>
<dbReference type="RefSeq" id="WP_184247020.1">
    <property type="nucleotide sequence ID" value="NZ_JACHLR010000013.1"/>
</dbReference>